<reference evidence="2" key="2">
    <citation type="submission" date="2020-01" db="EMBL/GenBank/DDBJ databases">
        <authorList>
            <person name="Hornung B."/>
        </authorList>
    </citation>
    <scope>NUCLEOTIDE SEQUENCE</scope>
    <source>
        <strain evidence="2">PacBioINE</strain>
    </source>
</reference>
<evidence type="ECO:0000313" key="2">
    <source>
        <dbReference type="EMBL" id="CAA7599999.1"/>
    </source>
</evidence>
<dbReference type="Proteomes" id="UP000836597">
    <property type="component" value="Chromosome"/>
</dbReference>
<gene>
    <name evidence="3" type="ORF">DEACI_0405</name>
    <name evidence="2" type="ORF">DEACI_0648</name>
</gene>
<feature type="region of interest" description="Disordered" evidence="1">
    <location>
        <begin position="163"/>
        <end position="183"/>
    </location>
</feature>
<dbReference type="AlphaFoldDB" id="A0A8S0W6N5"/>
<name>A0A8S0W6N5_9FIRM</name>
<proteinExistence type="predicted"/>
<dbReference type="RefSeq" id="WP_240983736.1">
    <property type="nucleotide sequence ID" value="NZ_CDGJ01000008.1"/>
</dbReference>
<dbReference type="EMBL" id="CDGJ01000008">
    <property type="protein sequence ID" value="CEJ05985.1"/>
    <property type="molecule type" value="Genomic_DNA"/>
</dbReference>
<keyword evidence="4" id="KW-1185">Reference proteome</keyword>
<sequence>MVVSLKDLPRVPLEEAIPVASAMYDNVANGTATFNNIARLLNSSPRTTKTKYMIWGAEGYGIIIKHENNEYSLSETGRKIVAPTYYDEDSEAKVKAILTPTIFSKFFTEYNKHPIPQETYLTNLLETKLGIPRERVEEAKEIILKNVDFTGIKRTDDKTGKEIIDLDKSTPGPKSEKKEEINPIDSDSLSIDDEIEEPVQNQEGQTWNKTCFVICPIGEEGSTERKHSDMILKHLIQPVLEVFGFSVIRADKIEQSGLITQQILENLVKARLCIADLSFNNPNVFYELGVRHLCQLPAIQIIRKGDKLPFDVSQGRAITIDTSDVYTLIDRLESAKKELAQYITPIVNNTSSDVSDDNPIKVYLPGIKVTIPR</sequence>
<organism evidence="2">
    <name type="scientific">Acididesulfobacillus acetoxydans</name>
    <dbReference type="NCBI Taxonomy" id="1561005"/>
    <lineage>
        <taxon>Bacteria</taxon>
        <taxon>Bacillati</taxon>
        <taxon>Bacillota</taxon>
        <taxon>Clostridia</taxon>
        <taxon>Eubacteriales</taxon>
        <taxon>Peptococcaceae</taxon>
        <taxon>Acididesulfobacillus</taxon>
    </lineage>
</organism>
<dbReference type="EMBL" id="LR746496">
    <property type="protein sequence ID" value="CAA7599999.1"/>
    <property type="molecule type" value="Genomic_DNA"/>
</dbReference>
<evidence type="ECO:0000256" key="1">
    <source>
        <dbReference type="SAM" id="MobiDB-lite"/>
    </source>
</evidence>
<evidence type="ECO:0000313" key="4">
    <source>
        <dbReference type="Proteomes" id="UP001071230"/>
    </source>
</evidence>
<evidence type="ECO:0000313" key="3">
    <source>
        <dbReference type="EMBL" id="CEJ05985.1"/>
    </source>
</evidence>
<dbReference type="Proteomes" id="UP001071230">
    <property type="component" value="Unassembled WGS sequence"/>
</dbReference>
<reference evidence="3" key="1">
    <citation type="submission" date="2014-11" db="EMBL/GenBank/DDBJ databases">
        <authorList>
            <person name="Hornung B.V."/>
        </authorList>
    </citation>
    <scope>NUCLEOTIDE SEQUENCE</scope>
    <source>
        <strain evidence="3">INE</strain>
    </source>
</reference>
<accession>A0A8S0W6N5</accession>
<dbReference type="KEGG" id="aacx:DEACI_0648"/>
<feature type="compositionally biased region" description="Basic and acidic residues" evidence="1">
    <location>
        <begin position="163"/>
        <end position="181"/>
    </location>
</feature>
<protein>
    <submittedName>
        <fullName evidence="2">Uncharacterized protein</fullName>
    </submittedName>
</protein>